<dbReference type="InterPro" id="IPR036438">
    <property type="entry name" value="Insulin-like_sf"/>
</dbReference>
<evidence type="ECO:0000256" key="3">
    <source>
        <dbReference type="ARBA" id="ARBA00022729"/>
    </source>
</evidence>
<comment type="similarity">
    <text evidence="1">Belongs to the insulin family.</text>
</comment>
<feature type="signal peptide" evidence="4">
    <location>
        <begin position="1"/>
        <end position="21"/>
    </location>
</feature>
<name>A0A646QJ12_9MYRI</name>
<proteinExistence type="inferred from homology"/>
<accession>A0A646QJ12</accession>
<evidence type="ECO:0000256" key="4">
    <source>
        <dbReference type="SAM" id="SignalP"/>
    </source>
</evidence>
<keyword evidence="3 4" id="KW-0732">Signal</keyword>
<dbReference type="InterPro" id="IPR022353">
    <property type="entry name" value="Insulin_CS"/>
</dbReference>
<evidence type="ECO:0000256" key="2">
    <source>
        <dbReference type="ARBA" id="ARBA00022685"/>
    </source>
</evidence>
<organism evidence="5">
    <name type="scientific">Hemiscolopendra marginata</name>
    <dbReference type="NCBI Taxonomy" id="943146"/>
    <lineage>
        <taxon>Eukaryota</taxon>
        <taxon>Metazoa</taxon>
        <taxon>Ecdysozoa</taxon>
        <taxon>Arthropoda</taxon>
        <taxon>Myriapoda</taxon>
        <taxon>Chilopoda</taxon>
        <taxon>Pleurostigmophora</taxon>
        <taxon>Scolopendromorpha</taxon>
        <taxon>Scolopendridae</taxon>
        <taxon>Hemiscolopendra</taxon>
    </lineage>
</organism>
<dbReference type="PROSITE" id="PS00262">
    <property type="entry name" value="INSULIN"/>
    <property type="match status" value="1"/>
</dbReference>
<evidence type="ECO:0000313" key="5">
    <source>
        <dbReference type="EMBL" id="MUP40620.1"/>
    </source>
</evidence>
<dbReference type="EMBL" id="GHBY01000443">
    <property type="protein sequence ID" value="MUP40620.1"/>
    <property type="molecule type" value="Transcribed_RNA"/>
</dbReference>
<dbReference type="SUPFAM" id="SSF56994">
    <property type="entry name" value="Insulin-like"/>
    <property type="match status" value="1"/>
</dbReference>
<evidence type="ECO:0000256" key="1">
    <source>
        <dbReference type="ARBA" id="ARBA00009034"/>
    </source>
</evidence>
<sequence length="133" mass="15004">MQSWLVVSTFIAATIVPCVLSYYNNAPPRRICDGDELKRAVMEACTHILTKRAVDNRVIEPRYNLNVIVPRNRQSQLSSTHRKAGENSMLSKLTGTQLNRLKRGEICDKLALAELCCYCRCTMSDLFYACTGV</sequence>
<reference evidence="5" key="1">
    <citation type="submission" date="2018-11" db="EMBL/GenBank/DDBJ databases">
        <title>Venom-gland transcriptomics and venom proteomics of the Florida green centipede (Hemiscolopendra marginata) reveal sex-based variation in a centipede venom.</title>
        <authorList>
            <person name="Nystrom G.S."/>
            <person name="Ward M.J."/>
            <person name="Ellsworth S.A."/>
            <person name="Rokyta D.R."/>
        </authorList>
    </citation>
    <scope>NUCLEOTIDE SEQUENCE</scope>
    <source>
        <tissue evidence="5">Venom gland</tissue>
    </source>
</reference>
<feature type="chain" id="PRO_5024837619" evidence="4">
    <location>
        <begin position="22"/>
        <end position="133"/>
    </location>
</feature>
<dbReference type="AlphaFoldDB" id="A0A646QJ12"/>
<keyword evidence="2" id="KW-0165">Cleavage on pair of basic residues</keyword>
<protein>
    <submittedName>
        <fullName evidence="5">Venom protein</fullName>
    </submittedName>
</protein>